<evidence type="ECO:0000259" key="5">
    <source>
        <dbReference type="PROSITE" id="PS50177"/>
    </source>
</evidence>
<dbReference type="InterPro" id="IPR001461">
    <property type="entry name" value="Aspartic_peptidase_A1"/>
</dbReference>
<evidence type="ECO:0000256" key="2">
    <source>
        <dbReference type="ARBA" id="ARBA00022750"/>
    </source>
</evidence>
<comment type="similarity">
    <text evidence="1 3">Belongs to the peptidase A1 family.</text>
</comment>
<dbReference type="InterPro" id="IPR021109">
    <property type="entry name" value="Peptidase_aspartic_dom_sf"/>
</dbReference>
<protein>
    <submittedName>
        <fullName evidence="7">Polyporopepsin</fullName>
    </submittedName>
</protein>
<evidence type="ECO:0000256" key="3">
    <source>
        <dbReference type="RuleBase" id="RU000454"/>
    </source>
</evidence>
<keyword evidence="4" id="KW-0732">Signal</keyword>
<gene>
    <name evidence="7" type="ORF">SCP_1601230</name>
</gene>
<dbReference type="PRINTS" id="PR00792">
    <property type="entry name" value="PEPSIN"/>
</dbReference>
<evidence type="ECO:0000256" key="1">
    <source>
        <dbReference type="ARBA" id="ARBA00007447"/>
    </source>
</evidence>
<dbReference type="InterPro" id="IPR001969">
    <property type="entry name" value="Aspartic_peptidase_AS"/>
</dbReference>
<dbReference type="Pfam" id="PF00026">
    <property type="entry name" value="Asp"/>
    <property type="match status" value="1"/>
</dbReference>
<dbReference type="GeneID" id="38786378"/>
<dbReference type="InterPro" id="IPR033121">
    <property type="entry name" value="PEPTIDASE_A1"/>
</dbReference>
<keyword evidence="8" id="KW-1185">Reference proteome</keyword>
<comment type="caution">
    <text evidence="7">The sequence shown here is derived from an EMBL/GenBank/DDBJ whole genome shotgun (WGS) entry which is preliminary data.</text>
</comment>
<accession>A0A401H4Y8</accession>
<dbReference type="EMBL" id="BFAD01000016">
    <property type="protein sequence ID" value="GBE89461.1"/>
    <property type="molecule type" value="Genomic_DNA"/>
</dbReference>
<organism evidence="7 8">
    <name type="scientific">Sparassis crispa</name>
    <dbReference type="NCBI Taxonomy" id="139825"/>
    <lineage>
        <taxon>Eukaryota</taxon>
        <taxon>Fungi</taxon>
        <taxon>Dikarya</taxon>
        <taxon>Basidiomycota</taxon>
        <taxon>Agaricomycotina</taxon>
        <taxon>Agaricomycetes</taxon>
        <taxon>Polyporales</taxon>
        <taxon>Sparassidaceae</taxon>
        <taxon>Sparassis</taxon>
    </lineage>
</organism>
<feature type="signal peptide" evidence="4">
    <location>
        <begin position="1"/>
        <end position="18"/>
    </location>
</feature>
<keyword evidence="3" id="KW-0378">Hydrolase</keyword>
<dbReference type="RefSeq" id="XP_027620374.1">
    <property type="nucleotide sequence ID" value="XM_027764573.1"/>
</dbReference>
<evidence type="ECO:0000259" key="6">
    <source>
        <dbReference type="PROSITE" id="PS51767"/>
    </source>
</evidence>
<feature type="domain" description="Peptidase A1" evidence="6">
    <location>
        <begin position="71"/>
        <end position="391"/>
    </location>
</feature>
<evidence type="ECO:0000313" key="8">
    <source>
        <dbReference type="Proteomes" id="UP000287166"/>
    </source>
</evidence>
<dbReference type="STRING" id="139825.A0A401H4Y8"/>
<dbReference type="Proteomes" id="UP000287166">
    <property type="component" value="Unassembled WGS sequence"/>
</dbReference>
<dbReference type="InterPro" id="IPR018222">
    <property type="entry name" value="Nuclear_transport_factor_2_euk"/>
</dbReference>
<evidence type="ECO:0000313" key="7">
    <source>
        <dbReference type="EMBL" id="GBE89461.1"/>
    </source>
</evidence>
<dbReference type="PROSITE" id="PS51767">
    <property type="entry name" value="PEPTIDASE_A1"/>
    <property type="match status" value="1"/>
</dbReference>
<feature type="domain" description="NTF2" evidence="5">
    <location>
        <begin position="369"/>
        <end position="400"/>
    </location>
</feature>
<proteinExistence type="inferred from homology"/>
<dbReference type="PANTHER" id="PTHR47966:SF51">
    <property type="entry name" value="BETA-SITE APP-CLEAVING ENZYME, ISOFORM A-RELATED"/>
    <property type="match status" value="1"/>
</dbReference>
<dbReference type="OrthoDB" id="660550at2759"/>
<dbReference type="PROSITE" id="PS50177">
    <property type="entry name" value="NTF2_DOMAIN"/>
    <property type="match status" value="1"/>
</dbReference>
<reference evidence="7 8" key="1">
    <citation type="journal article" date="2018" name="Sci. Rep.">
        <title>Genome sequence of the cauliflower mushroom Sparassis crispa (Hanabiratake) and its association with beneficial usage.</title>
        <authorList>
            <person name="Kiyama R."/>
            <person name="Furutani Y."/>
            <person name="Kawaguchi K."/>
            <person name="Nakanishi T."/>
        </authorList>
    </citation>
    <scope>NUCLEOTIDE SEQUENCE [LARGE SCALE GENOMIC DNA]</scope>
</reference>
<dbReference type="CDD" id="cd05471">
    <property type="entry name" value="pepsin_like"/>
    <property type="match status" value="1"/>
</dbReference>
<dbReference type="PANTHER" id="PTHR47966">
    <property type="entry name" value="BETA-SITE APP-CLEAVING ENZYME, ISOFORM A-RELATED"/>
    <property type="match status" value="1"/>
</dbReference>
<dbReference type="AlphaFoldDB" id="A0A401H4Y8"/>
<evidence type="ECO:0000256" key="4">
    <source>
        <dbReference type="SAM" id="SignalP"/>
    </source>
</evidence>
<keyword evidence="2 3" id="KW-0064">Aspartyl protease</keyword>
<keyword evidence="3" id="KW-0645">Protease</keyword>
<dbReference type="PROSITE" id="PS00141">
    <property type="entry name" value="ASP_PROTEASE"/>
    <property type="match status" value="1"/>
</dbReference>
<dbReference type="GO" id="GO:0006508">
    <property type="term" value="P:proteolysis"/>
    <property type="evidence" value="ECO:0007669"/>
    <property type="project" value="UniProtKB-KW"/>
</dbReference>
<name>A0A401H4Y8_9APHY</name>
<feature type="chain" id="PRO_5019476644" evidence="4">
    <location>
        <begin position="19"/>
        <end position="400"/>
    </location>
</feature>
<dbReference type="SUPFAM" id="SSF50630">
    <property type="entry name" value="Acid proteases"/>
    <property type="match status" value="1"/>
</dbReference>
<dbReference type="GO" id="GO:0004190">
    <property type="term" value="F:aspartic-type endopeptidase activity"/>
    <property type="evidence" value="ECO:0007669"/>
    <property type="project" value="UniProtKB-KW"/>
</dbReference>
<dbReference type="Gene3D" id="2.40.70.10">
    <property type="entry name" value="Acid Proteases"/>
    <property type="match status" value="2"/>
</dbReference>
<dbReference type="InParanoid" id="A0A401H4Y8"/>
<sequence length="400" mass="42653">MVNIFLLALAGSVPFVGAAVTIDLNRVQGRTGSYLKGLPSADRSRAIFLKNKGYCDSGSTVHATQLDYVEYTITIGVGSPSTEYNVGLDSGSSNTFVGTGIPYVRTNTSIPTGEQVNVTYGTGFFTGDEYLDQVTIAPGIVIANQSIGDALQSSGFEGTDGLIGVGPKSNTNDTLFPNTTELIPTVMDNALQQGLIDTEVLGIYFAPATNESDNNGAMTLGGVDSEYYLGKVMYTPVTDTFPSNLYWGINITGATYGFETIIPSSSAGIVDTGTTLVYLANEWFDSYLAAIPGSYFDANNTGLIVIPESSVDTLLPLEFEIGGVVYTLTATAQLLPKDQNTAWGGEEDLRYGYIGPIGYVSGTGMDFILGMKFLQRYYSVFDTTNNRVGFAYTANTFSLL</sequence>
<dbReference type="InterPro" id="IPR034164">
    <property type="entry name" value="Pepsin-like_dom"/>
</dbReference>